<dbReference type="EMBL" id="AP024417">
    <property type="protein sequence ID" value="BCR84873.1"/>
    <property type="molecule type" value="Genomic_DNA"/>
</dbReference>
<feature type="region of interest" description="Disordered" evidence="1">
    <location>
        <begin position="469"/>
        <end position="503"/>
    </location>
</feature>
<feature type="compositionally biased region" description="Low complexity" evidence="1">
    <location>
        <begin position="112"/>
        <end position="128"/>
    </location>
</feature>
<organism evidence="3 4">
    <name type="scientific">Aspergillus chevalieri</name>
    <name type="common">Eurotium chevalieri</name>
    <dbReference type="NCBI Taxonomy" id="182096"/>
    <lineage>
        <taxon>Eukaryota</taxon>
        <taxon>Fungi</taxon>
        <taxon>Dikarya</taxon>
        <taxon>Ascomycota</taxon>
        <taxon>Pezizomycotina</taxon>
        <taxon>Eurotiomycetes</taxon>
        <taxon>Eurotiomycetidae</taxon>
        <taxon>Eurotiales</taxon>
        <taxon>Aspergillaceae</taxon>
        <taxon>Aspergillus</taxon>
        <taxon>Aspergillus subgen. Aspergillus</taxon>
    </lineage>
</organism>
<evidence type="ECO:0000313" key="3">
    <source>
        <dbReference type="EMBL" id="BCR84873.1"/>
    </source>
</evidence>
<proteinExistence type="predicted"/>
<keyword evidence="4" id="KW-1185">Reference proteome</keyword>
<feature type="compositionally biased region" description="Basic and acidic residues" evidence="1">
    <location>
        <begin position="545"/>
        <end position="554"/>
    </location>
</feature>
<feature type="compositionally biased region" description="Basic and acidic residues" evidence="1">
    <location>
        <begin position="584"/>
        <end position="600"/>
    </location>
</feature>
<feature type="chain" id="PRO_5031511274" evidence="2">
    <location>
        <begin position="24"/>
        <end position="623"/>
    </location>
</feature>
<reference evidence="3" key="2">
    <citation type="submission" date="2021-02" db="EMBL/GenBank/DDBJ databases">
        <title>Aspergillus chevalieri M1 genome sequence.</title>
        <authorList>
            <person name="Kadooka C."/>
            <person name="Mori K."/>
            <person name="Futagami T."/>
        </authorList>
    </citation>
    <scope>NUCLEOTIDE SEQUENCE</scope>
    <source>
        <strain evidence="3">M1</strain>
    </source>
</reference>
<keyword evidence="2" id="KW-0732">Signal</keyword>
<feature type="compositionally biased region" description="Low complexity" evidence="1">
    <location>
        <begin position="154"/>
        <end position="165"/>
    </location>
</feature>
<dbReference type="Gene3D" id="1.20.58.80">
    <property type="entry name" value="Phosphotransferase system, lactose/cellobiose-type IIA subunit"/>
    <property type="match status" value="1"/>
</dbReference>
<evidence type="ECO:0000313" key="4">
    <source>
        <dbReference type="Proteomes" id="UP000637239"/>
    </source>
</evidence>
<reference evidence="3" key="1">
    <citation type="submission" date="2021-01" db="EMBL/GenBank/DDBJ databases">
        <authorList>
            <consortium name="Aspergillus chevalieri M1 genome sequencing consortium"/>
            <person name="Kazuki M."/>
            <person name="Futagami T."/>
        </authorList>
    </citation>
    <scope>NUCLEOTIDE SEQUENCE</scope>
    <source>
        <strain evidence="3">M1</strain>
    </source>
</reference>
<feature type="signal peptide" evidence="2">
    <location>
        <begin position="1"/>
        <end position="23"/>
    </location>
</feature>
<feature type="region of interest" description="Disordered" evidence="1">
    <location>
        <begin position="291"/>
        <end position="326"/>
    </location>
</feature>
<name>A0A7R7ZJZ1_ASPCH</name>
<dbReference type="AlphaFoldDB" id="A0A7R7ZJZ1"/>
<protein>
    <submittedName>
        <fullName evidence="3">Uncharacterized protein</fullName>
    </submittedName>
</protein>
<feature type="region of interest" description="Disordered" evidence="1">
    <location>
        <begin position="545"/>
        <end position="623"/>
    </location>
</feature>
<feature type="region of interest" description="Disordered" evidence="1">
    <location>
        <begin position="109"/>
        <end position="239"/>
    </location>
</feature>
<dbReference type="PANTHER" id="PTHR40130">
    <property type="entry name" value="EXPRESSED PROTEIN"/>
    <property type="match status" value="1"/>
</dbReference>
<feature type="compositionally biased region" description="Basic and acidic residues" evidence="1">
    <location>
        <begin position="370"/>
        <end position="379"/>
    </location>
</feature>
<gene>
    <name evidence="3" type="ORF">ACHE_20331A</name>
</gene>
<feature type="compositionally biased region" description="Polar residues" evidence="1">
    <location>
        <begin position="310"/>
        <end position="322"/>
    </location>
</feature>
<feature type="compositionally biased region" description="Basic and acidic residues" evidence="1">
    <location>
        <begin position="387"/>
        <end position="399"/>
    </location>
</feature>
<evidence type="ECO:0000256" key="1">
    <source>
        <dbReference type="SAM" id="MobiDB-lite"/>
    </source>
</evidence>
<sequence>MASQLGFTISFLVFSLFKHSCIPSLICDLNISLAVAMETAPLTLAHTHARNAVLETRKANPVAASEEHDLAAGEFSTAANTSSDREALRTLQLLERHHKKLAEILRFQHENPSSASAAETTSSPATTPGLNAQQPVAQQPPRLSGNKRLSTREASSSIASNLASARGIPSHPRRASPASPTLSSQQAGAKMTDSPPRARTGESKLRGTQYYPTKDRTGRVSAPKQPWSPPSISPTDITSQQVVPVDAVDSPRQKRITEEPFQRFYSTFEGLISKISAPLAFAGLPLGTDANQAESTKGKSSAETRLDRQQAISDRPSTSTEPDVSKIFSKAALRAVRDGTNGAPNTTAESFYVVPTTGGTVSYAGILSRAEKEARRNSFEEVDEDFVDARETPSPEMRHSMTGAKSRVARGADKLTSLQNPKTLEELQMENQALKHLSDTLSKRLHMWEVNAQSSSMALQQSIRAMHHLPSPEHHPLPAPSGGSAATSPIAPLTAGPSTTDHEQRIKELEELVRTSEKELGQAGRENEKLRNVLGRYRERWEKLKEGAKTRRETQAQAAQQSRDENAAAAPTTSTPAAAVAPVDDDKTTHLGAQEDHETSSRPNENADDSAEQEHQSKDVSED</sequence>
<dbReference type="PANTHER" id="PTHR40130:SF1">
    <property type="entry name" value="SPINDLE POLE BODY-ASSOCIATED PROTEIN CUT12 DOMAIN-CONTAINING PROTEIN"/>
    <property type="match status" value="1"/>
</dbReference>
<dbReference type="KEGG" id="ache:ACHE_20331A"/>
<evidence type="ECO:0000256" key="2">
    <source>
        <dbReference type="SAM" id="SignalP"/>
    </source>
</evidence>
<feature type="compositionally biased region" description="Basic and acidic residues" evidence="1">
    <location>
        <begin position="296"/>
        <end position="308"/>
    </location>
</feature>
<accession>A0A7R7ZJZ1</accession>
<dbReference type="GeneID" id="66979232"/>
<feature type="compositionally biased region" description="Low complexity" evidence="1">
    <location>
        <begin position="555"/>
        <end position="582"/>
    </location>
</feature>
<dbReference type="RefSeq" id="XP_043133395.1">
    <property type="nucleotide sequence ID" value="XM_043284622.1"/>
</dbReference>
<dbReference type="Proteomes" id="UP000637239">
    <property type="component" value="Chromosome 2"/>
</dbReference>
<feature type="region of interest" description="Disordered" evidence="1">
    <location>
        <begin position="370"/>
        <end position="410"/>
    </location>
</feature>
<feature type="compositionally biased region" description="Basic and acidic residues" evidence="1">
    <location>
        <begin position="612"/>
        <end position="623"/>
    </location>
</feature>